<dbReference type="Proteomes" id="UP001642260">
    <property type="component" value="Unassembled WGS sequence"/>
</dbReference>
<proteinExistence type="predicted"/>
<dbReference type="AlphaFoldDB" id="A0ABC8LNR9"/>
<organism evidence="1 2">
    <name type="scientific">Eruca vesicaria subsp. sativa</name>
    <name type="common">Garden rocket</name>
    <name type="synonym">Eruca sativa</name>
    <dbReference type="NCBI Taxonomy" id="29727"/>
    <lineage>
        <taxon>Eukaryota</taxon>
        <taxon>Viridiplantae</taxon>
        <taxon>Streptophyta</taxon>
        <taxon>Embryophyta</taxon>
        <taxon>Tracheophyta</taxon>
        <taxon>Spermatophyta</taxon>
        <taxon>Magnoliopsida</taxon>
        <taxon>eudicotyledons</taxon>
        <taxon>Gunneridae</taxon>
        <taxon>Pentapetalae</taxon>
        <taxon>rosids</taxon>
        <taxon>malvids</taxon>
        <taxon>Brassicales</taxon>
        <taxon>Brassicaceae</taxon>
        <taxon>Brassiceae</taxon>
        <taxon>Eruca</taxon>
    </lineage>
</organism>
<gene>
    <name evidence="1" type="ORF">ERUC_LOCUS37716</name>
</gene>
<evidence type="ECO:0000313" key="2">
    <source>
        <dbReference type="Proteomes" id="UP001642260"/>
    </source>
</evidence>
<protein>
    <submittedName>
        <fullName evidence="1">Uncharacterized protein</fullName>
    </submittedName>
</protein>
<evidence type="ECO:0000313" key="1">
    <source>
        <dbReference type="EMBL" id="CAH8385233.1"/>
    </source>
</evidence>
<comment type="caution">
    <text evidence="1">The sequence shown here is derived from an EMBL/GenBank/DDBJ whole genome shotgun (WGS) entry which is preliminary data.</text>
</comment>
<name>A0ABC8LNR9_ERUVS</name>
<sequence>MRAYEAGHLLIGEGVNPEDAQISHFITDMEGKTYTFQVWVSTYSFTANHQAFTISHILNERDRMSLPAYVDNVSTMYILSLTYSAATMIKEMICLVPT</sequence>
<keyword evidence="2" id="KW-1185">Reference proteome</keyword>
<accession>A0ABC8LNR9</accession>
<reference evidence="1 2" key="1">
    <citation type="submission" date="2022-03" db="EMBL/GenBank/DDBJ databases">
        <authorList>
            <person name="Macdonald S."/>
            <person name="Ahmed S."/>
            <person name="Newling K."/>
        </authorList>
    </citation>
    <scope>NUCLEOTIDE SEQUENCE [LARGE SCALE GENOMIC DNA]</scope>
</reference>
<dbReference type="EMBL" id="CAKOAT010656265">
    <property type="protein sequence ID" value="CAH8385233.1"/>
    <property type="molecule type" value="Genomic_DNA"/>
</dbReference>